<evidence type="ECO:0000256" key="3">
    <source>
        <dbReference type="ARBA" id="ARBA00022801"/>
    </source>
</evidence>
<dbReference type="Proteomes" id="UP001597327">
    <property type="component" value="Unassembled WGS sequence"/>
</dbReference>
<evidence type="ECO:0000313" key="5">
    <source>
        <dbReference type="EMBL" id="MFD1694652.1"/>
    </source>
</evidence>
<evidence type="ECO:0000256" key="1">
    <source>
        <dbReference type="ARBA" id="ARBA00001709"/>
    </source>
</evidence>
<dbReference type="RefSeq" id="WP_208998657.1">
    <property type="nucleotide sequence ID" value="NZ_JBHUFA010000001.1"/>
</dbReference>
<dbReference type="PANTHER" id="PTHR43176:SF3">
    <property type="entry name" value="3-HYDROXYISOBUTYRYL-COA HYDROLASE, MITOCHONDRIAL"/>
    <property type="match status" value="1"/>
</dbReference>
<dbReference type="GO" id="GO:0016787">
    <property type="term" value="F:hydrolase activity"/>
    <property type="evidence" value="ECO:0007669"/>
    <property type="project" value="UniProtKB-KW"/>
</dbReference>
<sequence length="354" mass="38379">MNTTTMTDDILFETRQGLGLAVLNRPRALNALNHNMVKALSAQLELWAEDPAIRVVCLTAAGEKAFCAGGDIRAVYDGRMAGETGLTAFFHDEYRLNDRIARFPKPYVSLIDGIVMGGGAGLSMNGAYRVGAERTLFSMPETGIGFFPDVGASHFLSRLPGQIGLYCAMTAARIMQADAFGVGLLTHTVPRASFPDLLEALETSEDVPATLDAFHKAPAGSGLMARQPMIDKIFAGATAEKILGDLDKLSEKSSRDATAAKIMAETLVEKSPTSLKITLEQMRRAKGKDLRECLVMEYRILSHILEGTEFYEGVRSVLIDKDHAPKWSPPILEEVDSADIAAYFEEPAGGDLTF</sequence>
<keyword evidence="6" id="KW-1185">Reference proteome</keyword>
<reference evidence="6" key="1">
    <citation type="journal article" date="2019" name="Int. J. Syst. Evol. Microbiol.">
        <title>The Global Catalogue of Microorganisms (GCM) 10K type strain sequencing project: providing services to taxonomists for standard genome sequencing and annotation.</title>
        <authorList>
            <consortium name="The Broad Institute Genomics Platform"/>
            <consortium name="The Broad Institute Genome Sequencing Center for Infectious Disease"/>
            <person name="Wu L."/>
            <person name="Ma J."/>
        </authorList>
    </citation>
    <scope>NUCLEOTIDE SEQUENCE [LARGE SCALE GENOMIC DNA]</scope>
    <source>
        <strain evidence="6">JCM 3369</strain>
    </source>
</reference>
<gene>
    <name evidence="5" type="ORF">ACFSC7_03935</name>
</gene>
<organism evidence="5 6">
    <name type="scientific">Roseibium aestuarii</name>
    <dbReference type="NCBI Taxonomy" id="2600299"/>
    <lineage>
        <taxon>Bacteria</taxon>
        <taxon>Pseudomonadati</taxon>
        <taxon>Pseudomonadota</taxon>
        <taxon>Alphaproteobacteria</taxon>
        <taxon>Hyphomicrobiales</taxon>
        <taxon>Stappiaceae</taxon>
        <taxon>Roseibium</taxon>
    </lineage>
</organism>
<comment type="caution">
    <text evidence="5">The sequence shown here is derived from an EMBL/GenBank/DDBJ whole genome shotgun (WGS) entry which is preliminary data.</text>
</comment>
<evidence type="ECO:0000256" key="2">
    <source>
        <dbReference type="ARBA" id="ARBA00011915"/>
    </source>
</evidence>
<dbReference type="EC" id="3.1.2.4" evidence="2"/>
<dbReference type="EMBL" id="JBHUFA010000001">
    <property type="protein sequence ID" value="MFD1694652.1"/>
    <property type="molecule type" value="Genomic_DNA"/>
</dbReference>
<evidence type="ECO:0000313" key="6">
    <source>
        <dbReference type="Proteomes" id="UP001597327"/>
    </source>
</evidence>
<accession>A0ABW4JS99</accession>
<dbReference type="Gene3D" id="3.90.226.10">
    <property type="entry name" value="2-enoyl-CoA Hydratase, Chain A, domain 1"/>
    <property type="match status" value="1"/>
</dbReference>
<dbReference type="InterPro" id="IPR032259">
    <property type="entry name" value="HIBYL-CoA-H"/>
</dbReference>
<feature type="domain" description="Enoyl-CoA hydratase/isomerase" evidence="4">
    <location>
        <begin position="19"/>
        <end position="344"/>
    </location>
</feature>
<dbReference type="NCBIfam" id="NF004127">
    <property type="entry name" value="PRK05617.1"/>
    <property type="match status" value="1"/>
</dbReference>
<proteinExistence type="predicted"/>
<dbReference type="SUPFAM" id="SSF52096">
    <property type="entry name" value="ClpP/crotonase"/>
    <property type="match status" value="1"/>
</dbReference>
<evidence type="ECO:0000259" key="4">
    <source>
        <dbReference type="Pfam" id="PF16113"/>
    </source>
</evidence>
<keyword evidence="3 5" id="KW-0378">Hydrolase</keyword>
<dbReference type="InterPro" id="IPR045004">
    <property type="entry name" value="ECH_dom"/>
</dbReference>
<dbReference type="CDD" id="cd06558">
    <property type="entry name" value="crotonase-like"/>
    <property type="match status" value="1"/>
</dbReference>
<dbReference type="Pfam" id="PF16113">
    <property type="entry name" value="ECH_2"/>
    <property type="match status" value="1"/>
</dbReference>
<protein>
    <recommendedName>
        <fullName evidence="2">3-hydroxyisobutyryl-CoA hydrolase</fullName>
        <ecNumber evidence="2">3.1.2.4</ecNumber>
    </recommendedName>
</protein>
<dbReference type="PANTHER" id="PTHR43176">
    <property type="entry name" value="3-HYDROXYISOBUTYRYL-COA HYDROLASE-RELATED"/>
    <property type="match status" value="1"/>
</dbReference>
<dbReference type="InterPro" id="IPR029045">
    <property type="entry name" value="ClpP/crotonase-like_dom_sf"/>
</dbReference>
<comment type="catalytic activity">
    <reaction evidence="1">
        <text>3-hydroxy-2-methylpropanoyl-CoA + H2O = 3-hydroxy-2-methylpropanoate + CoA + H(+)</text>
        <dbReference type="Rhea" id="RHEA:20888"/>
        <dbReference type="ChEBI" id="CHEBI:11805"/>
        <dbReference type="ChEBI" id="CHEBI:15377"/>
        <dbReference type="ChEBI" id="CHEBI:15378"/>
        <dbReference type="ChEBI" id="CHEBI:57287"/>
        <dbReference type="ChEBI" id="CHEBI:57340"/>
        <dbReference type="EC" id="3.1.2.4"/>
    </reaction>
</comment>
<name>A0ABW4JS99_9HYPH</name>